<feature type="domain" description="HTH lysR-type" evidence="5">
    <location>
        <begin position="16"/>
        <end position="73"/>
    </location>
</feature>
<dbReference type="SUPFAM" id="SSF46785">
    <property type="entry name" value="Winged helix' DNA-binding domain"/>
    <property type="match status" value="1"/>
</dbReference>
<dbReference type="Pfam" id="PF00126">
    <property type="entry name" value="HTH_1"/>
    <property type="match status" value="1"/>
</dbReference>
<dbReference type="InterPro" id="IPR000847">
    <property type="entry name" value="LysR_HTH_N"/>
</dbReference>
<evidence type="ECO:0000313" key="6">
    <source>
        <dbReference type="EMBL" id="GEO13090.1"/>
    </source>
</evidence>
<dbReference type="RefSeq" id="WP_114185299.1">
    <property type="nucleotide sequence ID" value="NZ_BJYU01000006.1"/>
</dbReference>
<reference evidence="6 7" key="1">
    <citation type="submission" date="2019-07" db="EMBL/GenBank/DDBJ databases">
        <title>Whole genome shotgun sequence of Microvirga aerophila NBRC 106136.</title>
        <authorList>
            <person name="Hosoyama A."/>
            <person name="Uohara A."/>
            <person name="Ohji S."/>
            <person name="Ichikawa N."/>
        </authorList>
    </citation>
    <scope>NUCLEOTIDE SEQUENCE [LARGE SCALE GENOMIC DNA]</scope>
    <source>
        <strain evidence="6 7">NBRC 106136</strain>
    </source>
</reference>
<dbReference type="PROSITE" id="PS50931">
    <property type="entry name" value="HTH_LYSR"/>
    <property type="match status" value="1"/>
</dbReference>
<dbReference type="InterPro" id="IPR036388">
    <property type="entry name" value="WH-like_DNA-bd_sf"/>
</dbReference>
<evidence type="ECO:0000259" key="5">
    <source>
        <dbReference type="PROSITE" id="PS50931"/>
    </source>
</evidence>
<evidence type="ECO:0000256" key="1">
    <source>
        <dbReference type="ARBA" id="ARBA00009437"/>
    </source>
</evidence>
<evidence type="ECO:0000313" key="7">
    <source>
        <dbReference type="Proteomes" id="UP000321085"/>
    </source>
</evidence>
<dbReference type="PANTHER" id="PTHR30537">
    <property type="entry name" value="HTH-TYPE TRANSCRIPTIONAL REGULATOR"/>
    <property type="match status" value="1"/>
</dbReference>
<gene>
    <name evidence="6" type="ORF">MAE02_07860</name>
</gene>
<sequence>MATSSLDPSWPAVTEPSWDDLKIFLAVVAHGSMNGAGRALGQSQPTVARRIRALEEALGVDLFERGPNNLELTEAGRAVLETASPMAEAADAVPRIAAAYRPDPSAPVRVTATSSVTMFLSLHAAHLHQAAQPVEIAYMPTRRKLDLAAGEADIALRMRKLPDEGEDLVVRKIGQIAFAMYDRSPDPTAVIAPPEDPTLSRQAAYVAEFAKGRTVSARIGDTPIRYQAARSGLGAAFLPCWLGDSDPDLIQITKSQGDLIEDVFLVMHRRSRERPHVVRVANAVADLFKRHQNALVGL</sequence>
<dbReference type="GO" id="GO:0003700">
    <property type="term" value="F:DNA-binding transcription factor activity"/>
    <property type="evidence" value="ECO:0007669"/>
    <property type="project" value="InterPro"/>
</dbReference>
<dbReference type="Gene3D" id="3.40.190.290">
    <property type="match status" value="1"/>
</dbReference>
<dbReference type="Proteomes" id="UP000321085">
    <property type="component" value="Unassembled WGS sequence"/>
</dbReference>
<dbReference type="PANTHER" id="PTHR30537:SF3">
    <property type="entry name" value="TRANSCRIPTIONAL REGULATORY PROTEIN"/>
    <property type="match status" value="1"/>
</dbReference>
<dbReference type="GO" id="GO:0043565">
    <property type="term" value="F:sequence-specific DNA binding"/>
    <property type="evidence" value="ECO:0007669"/>
    <property type="project" value="TreeGrafter"/>
</dbReference>
<comment type="caution">
    <text evidence="6">The sequence shown here is derived from an EMBL/GenBank/DDBJ whole genome shotgun (WGS) entry which is preliminary data.</text>
</comment>
<dbReference type="OrthoDB" id="9796526at2"/>
<accession>A0A512BMA5</accession>
<keyword evidence="4" id="KW-0804">Transcription</keyword>
<dbReference type="Gene3D" id="1.10.10.10">
    <property type="entry name" value="Winged helix-like DNA-binding domain superfamily/Winged helix DNA-binding domain"/>
    <property type="match status" value="1"/>
</dbReference>
<dbReference type="AlphaFoldDB" id="A0A512BMA5"/>
<evidence type="ECO:0000256" key="2">
    <source>
        <dbReference type="ARBA" id="ARBA00023015"/>
    </source>
</evidence>
<dbReference type="SUPFAM" id="SSF53850">
    <property type="entry name" value="Periplasmic binding protein-like II"/>
    <property type="match status" value="1"/>
</dbReference>
<keyword evidence="7" id="KW-1185">Reference proteome</keyword>
<dbReference type="InterPro" id="IPR058163">
    <property type="entry name" value="LysR-type_TF_proteobact-type"/>
</dbReference>
<dbReference type="FunFam" id="1.10.10.10:FF:000001">
    <property type="entry name" value="LysR family transcriptional regulator"/>
    <property type="match status" value="1"/>
</dbReference>
<comment type="similarity">
    <text evidence="1">Belongs to the LysR transcriptional regulatory family.</text>
</comment>
<keyword evidence="2" id="KW-0805">Transcription regulation</keyword>
<dbReference type="InterPro" id="IPR036390">
    <property type="entry name" value="WH_DNA-bd_sf"/>
</dbReference>
<evidence type="ECO:0000256" key="3">
    <source>
        <dbReference type="ARBA" id="ARBA00023125"/>
    </source>
</evidence>
<keyword evidence="3" id="KW-0238">DNA-binding</keyword>
<dbReference type="PRINTS" id="PR00039">
    <property type="entry name" value="HTHLYSR"/>
</dbReference>
<dbReference type="EMBL" id="BJYU01000006">
    <property type="protein sequence ID" value="GEO13090.1"/>
    <property type="molecule type" value="Genomic_DNA"/>
</dbReference>
<proteinExistence type="inferred from homology"/>
<name>A0A512BMA5_9HYPH</name>
<evidence type="ECO:0000256" key="4">
    <source>
        <dbReference type="ARBA" id="ARBA00023163"/>
    </source>
</evidence>
<organism evidence="6 7">
    <name type="scientific">Microvirga aerophila</name>
    <dbReference type="NCBI Taxonomy" id="670291"/>
    <lineage>
        <taxon>Bacteria</taxon>
        <taxon>Pseudomonadati</taxon>
        <taxon>Pseudomonadota</taxon>
        <taxon>Alphaproteobacteria</taxon>
        <taxon>Hyphomicrobiales</taxon>
        <taxon>Methylobacteriaceae</taxon>
        <taxon>Microvirga</taxon>
    </lineage>
</organism>
<dbReference type="GO" id="GO:0006351">
    <property type="term" value="P:DNA-templated transcription"/>
    <property type="evidence" value="ECO:0007669"/>
    <property type="project" value="TreeGrafter"/>
</dbReference>
<protein>
    <submittedName>
        <fullName evidence="6">LysR family transcriptional regulator</fullName>
    </submittedName>
</protein>